<comment type="caution">
    <text evidence="5">The sequence shown here is derived from an EMBL/GenBank/DDBJ whole genome shotgun (WGS) entry which is preliminary data.</text>
</comment>
<gene>
    <name evidence="5" type="ORF">JCR33_22835</name>
</gene>
<dbReference type="Proteomes" id="UP000609531">
    <property type="component" value="Unassembled WGS sequence"/>
</dbReference>
<dbReference type="GO" id="GO:0008897">
    <property type="term" value="F:holo-[acyl-carrier-protein] synthase activity"/>
    <property type="evidence" value="ECO:0007669"/>
    <property type="project" value="InterPro"/>
</dbReference>
<dbReference type="InterPro" id="IPR055066">
    <property type="entry name" value="AASDHPPT_N"/>
</dbReference>
<dbReference type="SUPFAM" id="SSF56214">
    <property type="entry name" value="4'-phosphopantetheinyl transferase"/>
    <property type="match status" value="2"/>
</dbReference>
<feature type="domain" description="4'-phosphopantetheinyl transferase" evidence="3">
    <location>
        <begin position="158"/>
        <end position="237"/>
    </location>
</feature>
<dbReference type="InterPro" id="IPR037143">
    <property type="entry name" value="4-PPantetheinyl_Trfase_dom_sf"/>
</dbReference>
<comment type="similarity">
    <text evidence="1">Belongs to the P-Pant transferase superfamily. Gsp/Sfp/HetI/AcpT family.</text>
</comment>
<name>A0A934MJ53_9HYPH</name>
<feature type="domain" description="4'-phosphopantetheinyl transferase N-terminal" evidence="4">
    <location>
        <begin position="61"/>
        <end position="153"/>
    </location>
</feature>
<protein>
    <submittedName>
        <fullName evidence="5">4'-phosphopantetheinyl transferase superfamily protein</fullName>
    </submittedName>
</protein>
<dbReference type="Pfam" id="PF01648">
    <property type="entry name" value="ACPS"/>
    <property type="match status" value="1"/>
</dbReference>
<evidence type="ECO:0000259" key="3">
    <source>
        <dbReference type="Pfam" id="PF01648"/>
    </source>
</evidence>
<dbReference type="InterPro" id="IPR050559">
    <property type="entry name" value="P-Pant_transferase_sf"/>
</dbReference>
<dbReference type="Gene3D" id="3.90.470.20">
    <property type="entry name" value="4'-phosphopantetheinyl transferase domain"/>
    <property type="match status" value="1"/>
</dbReference>
<dbReference type="Pfam" id="PF22624">
    <property type="entry name" value="AASDHPPT_N"/>
    <property type="match status" value="1"/>
</dbReference>
<evidence type="ECO:0000313" key="6">
    <source>
        <dbReference type="Proteomes" id="UP000609531"/>
    </source>
</evidence>
<organism evidence="5 6">
    <name type="scientific">Acuticoccus mangrovi</name>
    <dbReference type="NCBI Taxonomy" id="2796142"/>
    <lineage>
        <taxon>Bacteria</taxon>
        <taxon>Pseudomonadati</taxon>
        <taxon>Pseudomonadota</taxon>
        <taxon>Alphaproteobacteria</taxon>
        <taxon>Hyphomicrobiales</taxon>
        <taxon>Amorphaceae</taxon>
        <taxon>Acuticoccus</taxon>
    </lineage>
</organism>
<dbReference type="PANTHER" id="PTHR12215:SF10">
    <property type="entry name" value="L-AMINOADIPATE-SEMIALDEHYDE DEHYDROGENASE-PHOSPHOPANTETHEINYL TRANSFERASE"/>
    <property type="match status" value="1"/>
</dbReference>
<sequence length="264" mass="28971">MSASLSDLPLRTLYRPRDTIGPHAAAWALEGGADQPVILHSLFGGGTVTEPGAPTLWFGVPADGALSSLLSVLPEADRLHIRRLRSEKDRWSVAAARAALRILLSQRLDCSAQDIFLIRDERGKPSLDPQRHGAMAGELHISISHARELVAVAIGRSRIGIDVEAVRGFPDLMDVADMQFAREMRDDLRTVETDRERVALFFRFWTLGEAFIKATGEGIAQGLQSFAFSAHGRPALTRVDEPWGPCDRWSFGTLGWGEAPKGLR</sequence>
<dbReference type="AlphaFoldDB" id="A0A934MJ53"/>
<dbReference type="RefSeq" id="WP_198884459.1">
    <property type="nucleotide sequence ID" value="NZ_JAEKJA010000031.1"/>
</dbReference>
<dbReference type="GO" id="GO:0005829">
    <property type="term" value="C:cytosol"/>
    <property type="evidence" value="ECO:0007669"/>
    <property type="project" value="TreeGrafter"/>
</dbReference>
<keyword evidence="2 5" id="KW-0808">Transferase</keyword>
<evidence type="ECO:0000256" key="2">
    <source>
        <dbReference type="ARBA" id="ARBA00022679"/>
    </source>
</evidence>
<evidence type="ECO:0000313" key="5">
    <source>
        <dbReference type="EMBL" id="MBJ3778555.1"/>
    </source>
</evidence>
<dbReference type="PANTHER" id="PTHR12215">
    <property type="entry name" value="PHOSPHOPANTETHEINE TRANSFERASE"/>
    <property type="match status" value="1"/>
</dbReference>
<dbReference type="GO" id="GO:0019878">
    <property type="term" value="P:lysine biosynthetic process via aminoadipic acid"/>
    <property type="evidence" value="ECO:0007669"/>
    <property type="project" value="TreeGrafter"/>
</dbReference>
<dbReference type="InterPro" id="IPR008278">
    <property type="entry name" value="4-PPantetheinyl_Trfase_dom"/>
</dbReference>
<evidence type="ECO:0000256" key="1">
    <source>
        <dbReference type="ARBA" id="ARBA00010990"/>
    </source>
</evidence>
<dbReference type="EMBL" id="JAEKJA010000031">
    <property type="protein sequence ID" value="MBJ3778555.1"/>
    <property type="molecule type" value="Genomic_DNA"/>
</dbReference>
<accession>A0A934MJ53</accession>
<reference evidence="5" key="1">
    <citation type="submission" date="2020-12" db="EMBL/GenBank/DDBJ databases">
        <title>Bacterial taxonomy.</title>
        <authorList>
            <person name="Pan X."/>
        </authorList>
    </citation>
    <scope>NUCLEOTIDE SEQUENCE</scope>
    <source>
        <strain evidence="5">B2012</strain>
    </source>
</reference>
<proteinExistence type="inferred from homology"/>
<evidence type="ECO:0000259" key="4">
    <source>
        <dbReference type="Pfam" id="PF22624"/>
    </source>
</evidence>
<dbReference type="GO" id="GO:0000287">
    <property type="term" value="F:magnesium ion binding"/>
    <property type="evidence" value="ECO:0007669"/>
    <property type="project" value="InterPro"/>
</dbReference>
<keyword evidence="6" id="KW-1185">Reference proteome</keyword>